<reference evidence="2 3" key="1">
    <citation type="submission" date="2015-06" db="EMBL/GenBank/DDBJ databases">
        <title>Draft genome of the ant-associated black yeast Phialophora attae CBS 131958.</title>
        <authorList>
            <person name="Moreno L.F."/>
            <person name="Stielow B.J."/>
            <person name="de Hoog S."/>
            <person name="Vicente V.A."/>
            <person name="Weiss V.A."/>
            <person name="de Vries M."/>
            <person name="Cruz L.M."/>
            <person name="Souza E.M."/>
        </authorList>
    </citation>
    <scope>NUCLEOTIDE SEQUENCE [LARGE SCALE GENOMIC DNA]</scope>
    <source>
        <strain evidence="2 3">CBS 131958</strain>
    </source>
</reference>
<accession>A0A0N0NQ74</accession>
<sequence length="775" mass="84141">MALQEGVLFSPPTSRHPLDQLPSFSDPIAKPAQDITIQQAHLEHNTSASPSSTSPTTQPSYSFASTNLPRELRAWQRQAAQPFAPRNDAHTKIWKRPRQPLSDIVSASNTRWRRGGYDDEEALRSSKRVKLRQDVEGKENEVMVAVNDVSTEPVGEGEDLVAGQPSPGETAEQDAEGDSKYAEEGEAPTKPMQDHTETEAQIHARPQPEQITIEVQSDQNNSQTSEFSQQQDDVFQSENTLSEAVVHSEDHTHELAEATEVADSQDEPSAEALFTEESYANKGGAELPSFETFADNIFALPHNERPAQGQTDGKEASASPIATDKDQNAASANTHEDEDTAYLHQFLQRAKEAREKNQTATLYRPVGDRIKQHLQDQQNNPTSPTAKRPASPEPPEISDSDSDEATMTMTSTLLVPSIEEDQSEQAPSSPSRRSNRLTKLPRPAQRIATLPSNISLRRLNGTEFVAMAKSRTEAQNAALLVRNNTRKNKDGALSVSKRLAQIKLGLIKDGSNQSDGSNGSQPNSEEEAKDNKRKATHKDNKRRLKQCNVTWAAKIARFRDDDGEEYDVLTESEGEEEKKMTAKDYMAVFEAREAQKTSDEGEAANDEALSPPGSPSKRTRAKLAKLASVTERVDHVEGASQQASIPQATATSKSTKTVDEESAQKSKSTHKRKRKQAQGSLNGTPAPSKRNFELAVGVAPAASEQKSTAAVTIADNGKAAAVAVAVQVPAQASGASQLPRPSQTVEAGAKSVAPAAATPLANTKRIRMTRSARAG</sequence>
<dbReference type="OrthoDB" id="4207369at2759"/>
<keyword evidence="3" id="KW-1185">Reference proteome</keyword>
<name>A0A0N0NQ74_9EURO</name>
<evidence type="ECO:0000313" key="3">
    <source>
        <dbReference type="Proteomes" id="UP000038010"/>
    </source>
</evidence>
<feature type="region of interest" description="Disordered" evidence="1">
    <location>
        <begin position="1"/>
        <end position="107"/>
    </location>
</feature>
<feature type="compositionally biased region" description="Basic and acidic residues" evidence="1">
    <location>
        <begin position="246"/>
        <end position="256"/>
    </location>
</feature>
<proteinExistence type="predicted"/>
<feature type="compositionally biased region" description="Basic residues" evidence="1">
    <location>
        <begin position="531"/>
        <end position="542"/>
    </location>
</feature>
<feature type="compositionally biased region" description="Basic and acidic residues" evidence="1">
    <location>
        <begin position="192"/>
        <end position="202"/>
    </location>
</feature>
<organism evidence="2 3">
    <name type="scientific">Cyphellophora attinorum</name>
    <dbReference type="NCBI Taxonomy" id="1664694"/>
    <lineage>
        <taxon>Eukaryota</taxon>
        <taxon>Fungi</taxon>
        <taxon>Dikarya</taxon>
        <taxon>Ascomycota</taxon>
        <taxon>Pezizomycotina</taxon>
        <taxon>Eurotiomycetes</taxon>
        <taxon>Chaetothyriomycetidae</taxon>
        <taxon>Chaetothyriales</taxon>
        <taxon>Cyphellophoraceae</taxon>
        <taxon>Cyphellophora</taxon>
    </lineage>
</organism>
<feature type="compositionally biased region" description="Polar residues" evidence="1">
    <location>
        <begin position="209"/>
        <end position="242"/>
    </location>
</feature>
<feature type="region of interest" description="Disordered" evidence="1">
    <location>
        <begin position="507"/>
        <end position="542"/>
    </location>
</feature>
<dbReference type="VEuPathDB" id="FungiDB:AB675_6757"/>
<feature type="compositionally biased region" description="Basic and acidic residues" evidence="1">
    <location>
        <begin position="590"/>
        <end position="599"/>
    </location>
</feature>
<feature type="compositionally biased region" description="Low complexity" evidence="1">
    <location>
        <begin position="46"/>
        <end position="62"/>
    </location>
</feature>
<feature type="compositionally biased region" description="Polar residues" evidence="1">
    <location>
        <begin position="405"/>
        <end position="414"/>
    </location>
</feature>
<dbReference type="GeneID" id="28738950"/>
<comment type="caution">
    <text evidence="2">The sequence shown here is derived from an EMBL/GenBank/DDBJ whole genome shotgun (WGS) entry which is preliminary data.</text>
</comment>
<dbReference type="RefSeq" id="XP_018003541.1">
    <property type="nucleotide sequence ID" value="XM_018147070.1"/>
</dbReference>
<feature type="region of interest" description="Disordered" evidence="1">
    <location>
        <begin position="564"/>
        <end position="692"/>
    </location>
</feature>
<gene>
    <name evidence="2" type="ORF">AB675_6757</name>
</gene>
<evidence type="ECO:0000256" key="1">
    <source>
        <dbReference type="SAM" id="MobiDB-lite"/>
    </source>
</evidence>
<feature type="region of interest" description="Disordered" evidence="1">
    <location>
        <begin position="374"/>
        <end position="451"/>
    </location>
</feature>
<feature type="compositionally biased region" description="Basic residues" evidence="1">
    <location>
        <begin position="667"/>
        <end position="676"/>
    </location>
</feature>
<dbReference type="EMBL" id="LFJN01000005">
    <property type="protein sequence ID" value="KPI43578.1"/>
    <property type="molecule type" value="Genomic_DNA"/>
</dbReference>
<dbReference type="AlphaFoldDB" id="A0A0N0NQ74"/>
<feature type="compositionally biased region" description="Low complexity" evidence="1">
    <location>
        <begin position="509"/>
        <end position="523"/>
    </location>
</feature>
<feature type="compositionally biased region" description="Polar residues" evidence="1">
    <location>
        <begin position="639"/>
        <end position="655"/>
    </location>
</feature>
<feature type="compositionally biased region" description="Polar residues" evidence="1">
    <location>
        <begin position="375"/>
        <end position="385"/>
    </location>
</feature>
<protein>
    <submittedName>
        <fullName evidence="2">Uncharacterized protein</fullName>
    </submittedName>
</protein>
<feature type="compositionally biased region" description="Acidic residues" evidence="1">
    <location>
        <begin position="564"/>
        <end position="575"/>
    </location>
</feature>
<dbReference type="Proteomes" id="UP000038010">
    <property type="component" value="Unassembled WGS sequence"/>
</dbReference>
<feature type="region of interest" description="Disordered" evidence="1">
    <location>
        <begin position="134"/>
        <end position="342"/>
    </location>
</feature>
<evidence type="ECO:0000313" key="2">
    <source>
        <dbReference type="EMBL" id="KPI43578.1"/>
    </source>
</evidence>